<gene>
    <name evidence="3" type="ORF">M9Y10_014521</name>
</gene>
<dbReference type="SUPFAM" id="SSF54236">
    <property type="entry name" value="Ubiquitin-like"/>
    <property type="match status" value="3"/>
</dbReference>
<dbReference type="InterPro" id="IPR029071">
    <property type="entry name" value="Ubiquitin-like_domsf"/>
</dbReference>
<feature type="domain" description="Ubiquitin-like" evidence="2">
    <location>
        <begin position="529"/>
        <end position="600"/>
    </location>
</feature>
<keyword evidence="1" id="KW-0175">Coiled coil</keyword>
<dbReference type="InterPro" id="IPR000626">
    <property type="entry name" value="Ubiquitin-like_dom"/>
</dbReference>
<dbReference type="PRINTS" id="PR00348">
    <property type="entry name" value="UBIQUITIN"/>
</dbReference>
<evidence type="ECO:0000313" key="4">
    <source>
        <dbReference type="Proteomes" id="UP001470230"/>
    </source>
</evidence>
<protein>
    <recommendedName>
        <fullName evidence="2">Ubiquitin-like domain-containing protein</fullName>
    </recommendedName>
</protein>
<dbReference type="Gene3D" id="3.10.20.90">
    <property type="entry name" value="Phosphatidylinositol 3-kinase Catalytic Subunit, Chain A, domain 1"/>
    <property type="match status" value="3"/>
</dbReference>
<keyword evidence="4" id="KW-1185">Reference proteome</keyword>
<evidence type="ECO:0000256" key="1">
    <source>
        <dbReference type="SAM" id="Coils"/>
    </source>
</evidence>
<reference evidence="3 4" key="1">
    <citation type="submission" date="2024-04" db="EMBL/GenBank/DDBJ databases">
        <title>Tritrichomonas musculus Genome.</title>
        <authorList>
            <person name="Alves-Ferreira E."/>
            <person name="Grigg M."/>
            <person name="Lorenzi H."/>
            <person name="Galac M."/>
        </authorList>
    </citation>
    <scope>NUCLEOTIDE SEQUENCE [LARGE SCALE GENOMIC DNA]</scope>
    <source>
        <strain evidence="3 4">EAF2021</strain>
    </source>
</reference>
<sequence length="600" mass="72089">MKLSFQVEPQPSRNLKHFIFKEKKYSIDFDVLKRNSNYFYRNRNQFKYVDDINLLNEDEQLKEVSEETVRAFISSCQNEKCEIDLQDVIPLRYLSYKFEIPRLIMITEQFFEDYSEDLIFPSFLFKMKKCAFNEMSELNENLTEFYNTDKEEKCIINHLTQFIKNDQMALLPIQVLDRIFTKCNSQVSQQNLSDISSFLFKCLDKHGRDASILFSHIDFGEQNVVFFNRLLNEYSEIFDFNMVNSTLLKTTTDLTKLVKLRQEDAEREQKFEEQMTKMKENQDRIHEEEERRKHLFEKQMKEIEVTQKRIIEEEEGRKQLFEEQMRKIEENQDRIHEEEERRKQLFEKQMEILKIKEEEFDKKLHEIKTRIGQRIDDENKLMNDEDYPIFVKTESMKNIQLFVHPGETIAQLKQNIEKKTNLQKSIQDLRFGRYILKDENTIGDYGINRYTVIKLNTSIKIFIERETSEKITFNCCLEQSIQKLKKMIQSQTDINPEDQDLVYKGKLLKNEEILTFRNNSIVKLIYRPLELTFKTLTGKEFALKFSSKDKISDVKEKLFQEEGYPPDQIKLIFNGRELENDKNIQNYSMLNNSIIRLVPS</sequence>
<name>A0ABR2L0X9_9EUKA</name>
<evidence type="ECO:0000313" key="3">
    <source>
        <dbReference type="EMBL" id="KAK8896611.1"/>
    </source>
</evidence>
<proteinExistence type="predicted"/>
<dbReference type="PROSITE" id="PS50053">
    <property type="entry name" value="UBIQUITIN_2"/>
    <property type="match status" value="3"/>
</dbReference>
<comment type="caution">
    <text evidence="3">The sequence shown here is derived from an EMBL/GenBank/DDBJ whole genome shotgun (WGS) entry which is preliminary data.</text>
</comment>
<accession>A0ABR2L0X9</accession>
<dbReference type="InterPro" id="IPR019956">
    <property type="entry name" value="Ubiquitin_dom"/>
</dbReference>
<dbReference type="CDD" id="cd17039">
    <property type="entry name" value="Ubl_ubiquitin_like"/>
    <property type="match status" value="2"/>
</dbReference>
<feature type="domain" description="Ubiquitin-like" evidence="2">
    <location>
        <begin position="387"/>
        <end position="455"/>
    </location>
</feature>
<feature type="domain" description="Ubiquitin-like" evidence="2">
    <location>
        <begin position="459"/>
        <end position="515"/>
    </location>
</feature>
<dbReference type="Proteomes" id="UP001470230">
    <property type="component" value="Unassembled WGS sequence"/>
</dbReference>
<dbReference type="Pfam" id="PF00240">
    <property type="entry name" value="ubiquitin"/>
    <property type="match status" value="3"/>
</dbReference>
<dbReference type="SMART" id="SM00213">
    <property type="entry name" value="UBQ"/>
    <property type="match status" value="3"/>
</dbReference>
<dbReference type="PANTHER" id="PTHR10666">
    <property type="entry name" value="UBIQUITIN"/>
    <property type="match status" value="1"/>
</dbReference>
<evidence type="ECO:0000259" key="2">
    <source>
        <dbReference type="PROSITE" id="PS50053"/>
    </source>
</evidence>
<dbReference type="EMBL" id="JAPFFF010000002">
    <property type="protein sequence ID" value="KAK8896611.1"/>
    <property type="molecule type" value="Genomic_DNA"/>
</dbReference>
<organism evidence="3 4">
    <name type="scientific">Tritrichomonas musculus</name>
    <dbReference type="NCBI Taxonomy" id="1915356"/>
    <lineage>
        <taxon>Eukaryota</taxon>
        <taxon>Metamonada</taxon>
        <taxon>Parabasalia</taxon>
        <taxon>Tritrichomonadida</taxon>
        <taxon>Tritrichomonadidae</taxon>
        <taxon>Tritrichomonas</taxon>
    </lineage>
</organism>
<feature type="coiled-coil region" evidence="1">
    <location>
        <begin position="261"/>
        <end position="356"/>
    </location>
</feature>
<dbReference type="InterPro" id="IPR050158">
    <property type="entry name" value="Ubiquitin_ubiquitin-like"/>
</dbReference>